<dbReference type="InterPro" id="IPR005674">
    <property type="entry name" value="CocE/Ser_esterase"/>
</dbReference>
<dbReference type="OrthoDB" id="9806163at2"/>
<proteinExistence type="predicted"/>
<feature type="signal peptide" evidence="2">
    <location>
        <begin position="1"/>
        <end position="24"/>
    </location>
</feature>
<dbReference type="GO" id="GO:0008239">
    <property type="term" value="F:dipeptidyl-peptidase activity"/>
    <property type="evidence" value="ECO:0007669"/>
    <property type="project" value="InterPro"/>
</dbReference>
<protein>
    <submittedName>
        <fullName evidence="4">X-Pro dipeptidyl-peptidase</fullName>
    </submittedName>
</protein>
<dbReference type="InterPro" id="IPR029058">
    <property type="entry name" value="AB_hydrolase_fold"/>
</dbReference>
<reference evidence="5" key="1">
    <citation type="submission" date="2018-05" db="EMBL/GenBank/DDBJ databases">
        <title>Luteimonas pekinense sp. nov., isolated from human Meibomian gland secretions, Beijing, China.</title>
        <authorList>
            <person name="Wen T."/>
            <person name="Bai H."/>
            <person name="Lv H."/>
        </authorList>
    </citation>
    <scope>NUCLEOTIDE SEQUENCE [LARGE SCALE GENOMIC DNA]</scope>
    <source>
        <strain evidence="5">83-4</strain>
    </source>
</reference>
<dbReference type="InterPro" id="IPR013736">
    <property type="entry name" value="Xaa-Pro_dipept_C"/>
</dbReference>
<dbReference type="SMART" id="SM00939">
    <property type="entry name" value="PepX_C"/>
    <property type="match status" value="1"/>
</dbReference>
<evidence type="ECO:0000256" key="2">
    <source>
        <dbReference type="SAM" id="SignalP"/>
    </source>
</evidence>
<keyword evidence="2" id="KW-0732">Signal</keyword>
<dbReference type="Pfam" id="PF08530">
    <property type="entry name" value="PepX_C"/>
    <property type="match status" value="1"/>
</dbReference>
<organism evidence="4 5">
    <name type="scientific">Solilutibacter oculi</name>
    <dbReference type="NCBI Taxonomy" id="2698682"/>
    <lineage>
        <taxon>Bacteria</taxon>
        <taxon>Pseudomonadati</taxon>
        <taxon>Pseudomonadota</taxon>
        <taxon>Gammaproteobacteria</taxon>
        <taxon>Lysobacterales</taxon>
        <taxon>Lysobacteraceae</taxon>
        <taxon>Solilutibacter</taxon>
    </lineage>
</organism>
<dbReference type="Gene3D" id="1.10.3020.10">
    <property type="entry name" value="alpha-amino acid ester hydrolase ( Helical cap domain)"/>
    <property type="match status" value="1"/>
</dbReference>
<gene>
    <name evidence="4" type="ORF">DCD74_06300</name>
</gene>
<dbReference type="Proteomes" id="UP000251842">
    <property type="component" value="Chromosome"/>
</dbReference>
<dbReference type="RefSeq" id="WP_112926566.1">
    <property type="nucleotide sequence ID" value="NZ_CP029556.1"/>
</dbReference>
<dbReference type="KEGG" id="lue:DCD74_06300"/>
<dbReference type="InterPro" id="IPR000383">
    <property type="entry name" value="Xaa-Pro-like_dom"/>
</dbReference>
<dbReference type="PANTHER" id="PTHR43056">
    <property type="entry name" value="PEPTIDASE S9 PROLYL OLIGOPEPTIDASE"/>
    <property type="match status" value="1"/>
</dbReference>
<dbReference type="Pfam" id="PF02129">
    <property type="entry name" value="Peptidase_S15"/>
    <property type="match status" value="1"/>
</dbReference>
<dbReference type="SUPFAM" id="SSF49785">
    <property type="entry name" value="Galactose-binding domain-like"/>
    <property type="match status" value="1"/>
</dbReference>
<evidence type="ECO:0000256" key="1">
    <source>
        <dbReference type="ARBA" id="ARBA00022801"/>
    </source>
</evidence>
<dbReference type="InterPro" id="IPR008979">
    <property type="entry name" value="Galactose-bd-like_sf"/>
</dbReference>
<dbReference type="NCBIfam" id="TIGR00976">
    <property type="entry name" value="CocE_NonD"/>
    <property type="match status" value="1"/>
</dbReference>
<dbReference type="Gene3D" id="3.40.50.1820">
    <property type="entry name" value="alpha/beta hydrolase"/>
    <property type="match status" value="1"/>
</dbReference>
<name>A0A344J5P3_9GAMM</name>
<feature type="domain" description="Xaa-Pro dipeptidyl-peptidase C-terminal" evidence="3">
    <location>
        <begin position="392"/>
        <end position="654"/>
    </location>
</feature>
<keyword evidence="1" id="KW-0378">Hydrolase</keyword>
<dbReference type="Gene3D" id="2.60.120.260">
    <property type="entry name" value="Galactose-binding domain-like"/>
    <property type="match status" value="1"/>
</dbReference>
<dbReference type="AlphaFoldDB" id="A0A344J5P3"/>
<dbReference type="PANTHER" id="PTHR43056:SF10">
    <property type="entry name" value="COCE_NOND FAMILY, PUTATIVE (AFU_ORTHOLOGUE AFUA_7G00600)-RELATED"/>
    <property type="match status" value="1"/>
</dbReference>
<feature type="chain" id="PRO_5016600892" evidence="2">
    <location>
        <begin position="25"/>
        <end position="661"/>
    </location>
</feature>
<dbReference type="InterPro" id="IPR050585">
    <property type="entry name" value="Xaa-Pro_dipeptidyl-ppase/CocE"/>
</dbReference>
<sequence length="661" mass="73826">MPVGSSFRRAALPLALSLVVAACAQQPTRTTAPEAPKAAAATQAPAAASSPEMRAFLEQVRERSAYIKAHYGKAEYDIAMRDGIKLHTVVYTPKDAGAGKTYPILMQRTPYACGPYGEGAYEDTLGPTADYEKDGFIFVCQDVRGKYMSEGEYVNMRPVEGKVNDNTDAWDTVDWMVKNLPGNSGKVGQMGISYPGYYSAVSAIDTHPALVAISPQAPIANWFLGDDMHRNGAFTLNMAYGFFHGMGFGYPRPKPTADSPRRYDFGTPDGYDYYLRLGGLSNAPKRFREPVAFWDDVVNHPNYDAFWQARDLPSKMKNVRAAVMIVGGWFDTEDLYGPLHLYQAIEKNNPGIQNTLVMGPWTHGGWSRGKGERVGDAEFGRETSLDYRPVEYAFFRQHLKGEGDANLPEAWMFRTGANQWERYASWPPKHLDMRTLYFQPQGGLRFDAKPVAAKGFAEYVSDPAKPVPYTTEIMTGWSRDYIAADQRFAASRPDVLVYQTEPLPEDTTIAGPIKAKLWVSTTGTDADFVVKLIDVYPDDLPTSAEDRAAGRKPRGGLQQLVRGEPMRARFRNSFEKPEPMVPGRPTAVDYQLNDVLHTFKKGHRIMVQVQSSWFPFIDRNPQKYVPNIYKATDADFIKATHRLYQNAQYPTALEVGVLPKG</sequence>
<evidence type="ECO:0000259" key="3">
    <source>
        <dbReference type="SMART" id="SM00939"/>
    </source>
</evidence>
<dbReference type="EMBL" id="CP029556">
    <property type="protein sequence ID" value="AXA84353.1"/>
    <property type="molecule type" value="Genomic_DNA"/>
</dbReference>
<evidence type="ECO:0000313" key="4">
    <source>
        <dbReference type="EMBL" id="AXA84353.1"/>
    </source>
</evidence>
<dbReference type="SUPFAM" id="SSF53474">
    <property type="entry name" value="alpha/beta-Hydrolases"/>
    <property type="match status" value="1"/>
</dbReference>
<keyword evidence="5" id="KW-1185">Reference proteome</keyword>
<accession>A0A344J5P3</accession>
<evidence type="ECO:0000313" key="5">
    <source>
        <dbReference type="Proteomes" id="UP000251842"/>
    </source>
</evidence>